<dbReference type="Proteomes" id="UP000637720">
    <property type="component" value="Unassembled WGS sequence"/>
</dbReference>
<feature type="transmembrane region" description="Helical" evidence="1">
    <location>
        <begin position="6"/>
        <end position="27"/>
    </location>
</feature>
<evidence type="ECO:0000313" key="3">
    <source>
        <dbReference type="Proteomes" id="UP000637720"/>
    </source>
</evidence>
<evidence type="ECO:0000256" key="1">
    <source>
        <dbReference type="SAM" id="Phobius"/>
    </source>
</evidence>
<name>A0A8J3FBQ2_9BACI</name>
<comment type="caution">
    <text evidence="2">The sequence shown here is derived from an EMBL/GenBank/DDBJ whole genome shotgun (WGS) entry which is preliminary data.</text>
</comment>
<evidence type="ECO:0000313" key="2">
    <source>
        <dbReference type="EMBL" id="GGK05742.1"/>
    </source>
</evidence>
<proteinExistence type="predicted"/>
<dbReference type="EMBL" id="BMOF01000048">
    <property type="protein sequence ID" value="GGK05742.1"/>
    <property type="molecule type" value="Genomic_DNA"/>
</dbReference>
<accession>A0A8J3FBQ2</accession>
<protein>
    <submittedName>
        <fullName evidence="2">Uncharacterized protein</fullName>
    </submittedName>
</protein>
<sequence>MLYEELLFLGPFLAVFLGLILLVLPAVWNGLARTAGRRFAAFAVVWVGVLLAALAFAVWVYLFVFFDVV</sequence>
<keyword evidence="3" id="KW-1185">Reference proteome</keyword>
<feature type="transmembrane region" description="Helical" evidence="1">
    <location>
        <begin position="39"/>
        <end position="66"/>
    </location>
</feature>
<dbReference type="RefSeq" id="WP_054670973.1">
    <property type="nucleotide sequence ID" value="NZ_BMOF01000048.1"/>
</dbReference>
<organism evidence="2 3">
    <name type="scientific">Calditerricola satsumensis</name>
    <dbReference type="NCBI Taxonomy" id="373054"/>
    <lineage>
        <taxon>Bacteria</taxon>
        <taxon>Bacillati</taxon>
        <taxon>Bacillota</taxon>
        <taxon>Bacilli</taxon>
        <taxon>Bacillales</taxon>
        <taxon>Bacillaceae</taxon>
        <taxon>Calditerricola</taxon>
    </lineage>
</organism>
<keyword evidence="1" id="KW-0472">Membrane</keyword>
<gene>
    <name evidence="2" type="ORF">GCM10007043_19720</name>
</gene>
<dbReference type="AlphaFoldDB" id="A0A8J3FBQ2"/>
<keyword evidence="1" id="KW-1133">Transmembrane helix</keyword>
<reference evidence="2" key="1">
    <citation type="journal article" date="2014" name="Int. J. Syst. Evol. Microbiol.">
        <title>Complete genome sequence of Corynebacterium casei LMG S-19264T (=DSM 44701T), isolated from a smear-ripened cheese.</title>
        <authorList>
            <consortium name="US DOE Joint Genome Institute (JGI-PGF)"/>
            <person name="Walter F."/>
            <person name="Albersmeier A."/>
            <person name="Kalinowski J."/>
            <person name="Ruckert C."/>
        </authorList>
    </citation>
    <scope>NUCLEOTIDE SEQUENCE</scope>
    <source>
        <strain evidence="2">JCM 14719</strain>
    </source>
</reference>
<keyword evidence="1" id="KW-0812">Transmembrane</keyword>
<reference evidence="2" key="2">
    <citation type="submission" date="2020-09" db="EMBL/GenBank/DDBJ databases">
        <authorList>
            <person name="Sun Q."/>
            <person name="Ohkuma M."/>
        </authorList>
    </citation>
    <scope>NUCLEOTIDE SEQUENCE</scope>
    <source>
        <strain evidence="2">JCM 14719</strain>
    </source>
</reference>